<dbReference type="InterPro" id="IPR031809">
    <property type="entry name" value="CCDC158"/>
</dbReference>
<dbReference type="Proteomes" id="UP000694423">
    <property type="component" value="Unplaced"/>
</dbReference>
<dbReference type="Gene3D" id="1.10.287.1490">
    <property type="match status" value="1"/>
</dbReference>
<protein>
    <submittedName>
        <fullName evidence="3">Coiled-coil domain containing 158</fullName>
    </submittedName>
</protein>
<evidence type="ECO:0000256" key="2">
    <source>
        <dbReference type="SAM" id="MobiDB-lite"/>
    </source>
</evidence>
<feature type="coiled-coil region" evidence="1">
    <location>
        <begin position="327"/>
        <end position="571"/>
    </location>
</feature>
<accession>A0A8C4P6U9</accession>
<dbReference type="AlphaFoldDB" id="A0A8C4P6U9"/>
<reference evidence="3" key="2">
    <citation type="submission" date="2025-09" db="UniProtKB">
        <authorList>
            <consortium name="Ensembl"/>
        </authorList>
    </citation>
    <scope>IDENTIFICATION</scope>
</reference>
<evidence type="ECO:0000313" key="3">
    <source>
        <dbReference type="Ensembl" id="ENSDNVP00000011101.1"/>
    </source>
</evidence>
<keyword evidence="1" id="KW-0175">Coiled coil</keyword>
<evidence type="ECO:0000313" key="4">
    <source>
        <dbReference type="Proteomes" id="UP000694423"/>
    </source>
</evidence>
<organism evidence="3 4">
    <name type="scientific">Dromaius novaehollandiae</name>
    <name type="common">Emu</name>
    <dbReference type="NCBI Taxonomy" id="8790"/>
    <lineage>
        <taxon>Eukaryota</taxon>
        <taxon>Metazoa</taxon>
        <taxon>Chordata</taxon>
        <taxon>Craniata</taxon>
        <taxon>Vertebrata</taxon>
        <taxon>Euteleostomi</taxon>
        <taxon>Archelosauria</taxon>
        <taxon>Archosauria</taxon>
        <taxon>Dinosauria</taxon>
        <taxon>Saurischia</taxon>
        <taxon>Theropoda</taxon>
        <taxon>Coelurosauria</taxon>
        <taxon>Aves</taxon>
        <taxon>Palaeognathae</taxon>
        <taxon>Casuariiformes</taxon>
        <taxon>Dromaiidae</taxon>
        <taxon>Dromaius</taxon>
    </lineage>
</organism>
<keyword evidence="4" id="KW-1185">Reference proteome</keyword>
<proteinExistence type="predicted"/>
<dbReference type="Pfam" id="PF15921">
    <property type="entry name" value="CCDC158"/>
    <property type="match status" value="1"/>
</dbReference>
<reference evidence="3" key="1">
    <citation type="submission" date="2025-08" db="UniProtKB">
        <authorList>
            <consortium name="Ensembl"/>
        </authorList>
    </citation>
    <scope>IDENTIFICATION</scope>
</reference>
<feature type="coiled-coil region" evidence="1">
    <location>
        <begin position="81"/>
        <end position="179"/>
    </location>
</feature>
<sequence length="930" mass="107028">VESFTHSLSHEETLPRGNMPSIGAVSPFLSNQNVLASSILSTVMESSTSASTGSSPPKSVFYSKYETDIDSVKKNTGYPGKEHIENTLEEYSQKVRDLQKRLNETTELHEQQKISLKQTISDLQTKLLEARLERDTLEDIRQRESQSQESIKIQLKTTIQELETASHLQEEMLREADNQTEHLKKMVHGHEEVLMELRGILMDYKDSTGKKLYERENITSLHIHNLSTAFTEVLRDLDSEVLYLKEKVVLVEEELESLKKDSQTKTELLLQQHQNRVEQLVSEHEQEVAALTEKANSACSHANSIQSQMEIIQEQTRSRNSMHAHQVSQLESTVSQLRSELREAKRMYEHKIEDLEKQLHLARCETAEAQTERDQYSQESGNLDDQLHQLLAELHKKEVELSLEKEQNKRFWDRDRGNSITIDHLRRELDTKNMELQHMENTVKAMRIECQEQTECQMAAFKEKNESIERVSSLTAQLESTKETLRKVKEDLTAKQMDLEAAERTVSNLTACLQEKEKTIDITNKEIKKLRSQVGSRMQELQHLKNEGDRLRNVQSECDTLKLQVVEKERIIGIFQKQIDNMTQIVGQHSRTAGAMEVEKSQLIKEINDWKLEVQELKIVKEEKEARILEMEARLSELELEKVKLMNTCTERLHAVKDMKLEKDQLMNELKANRSELAGLAEEYEDLKRNYRDKTEEMENTAKKLKMQLKSAKAELDQTRAALKTMEGSDGHAMKVAMGMQKQITAKRGQIDALQSKIKFLEEAMTNAAKEKHYLKEENSKLSQELSCTATENTKMAGELEILRSQDKRLKEKISKMETALDKASMQFSECQCIIQCQEQEAMRFRLQHALDVKVSTLLVSNAIINILFNRMILFQMPSKPGILKEEPLRDLKRILQELSSDSEIPSVVPSKNDSDGGRTSPLATTRNTV</sequence>
<evidence type="ECO:0000256" key="1">
    <source>
        <dbReference type="SAM" id="Coils"/>
    </source>
</evidence>
<feature type="region of interest" description="Disordered" evidence="2">
    <location>
        <begin position="903"/>
        <end position="930"/>
    </location>
</feature>
<dbReference type="PANTHER" id="PTHR47615">
    <property type="entry name" value="COILED-COIL DOMAIN-CONTAINING PROTEIN 158"/>
    <property type="match status" value="1"/>
</dbReference>
<dbReference type="Ensembl" id="ENSDNVT00000013380.1">
    <property type="protein sequence ID" value="ENSDNVP00000011101.1"/>
    <property type="gene ID" value="ENSDNVG00000007845.1"/>
</dbReference>
<feature type="coiled-coil region" evidence="1">
    <location>
        <begin position="600"/>
        <end position="827"/>
    </location>
</feature>
<feature type="coiled-coil region" evidence="1">
    <location>
        <begin position="241"/>
        <end position="294"/>
    </location>
</feature>
<name>A0A8C4P6U9_DRONO</name>
<dbReference type="PANTHER" id="PTHR47615:SF1">
    <property type="entry name" value="COILED-COIL DOMAIN-CONTAINING PROTEIN 158"/>
    <property type="match status" value="1"/>
</dbReference>